<protein>
    <submittedName>
        <fullName evidence="2">Uncharacterized protein</fullName>
    </submittedName>
</protein>
<reference evidence="2" key="1">
    <citation type="submission" date="2020-04" db="EMBL/GenBank/DDBJ databases">
        <authorList>
            <person name="Chiriac C."/>
            <person name="Salcher M."/>
            <person name="Ghai R."/>
            <person name="Kavagutti S V."/>
        </authorList>
    </citation>
    <scope>NUCLEOTIDE SEQUENCE</scope>
</reference>
<sequence>MAISNGSGSPGPFKPGQSSVDAGMLNQMWASMNTNKPGILGSGLLARKTPGGTLIDPAPVRRVGAPRDPFVVYPEVDSSGNMKFKVMPGTINNVMPVINDKPLDDPKVEGVAAPTETGPYFFVVVKCKGEKNKRFPLDKPEVKIVTATEAQNDTDEHGYLALASLYKQASSSPGGKASWILNQLVKGSVWAERRKFTEPNTAFYYFSRV</sequence>
<proteinExistence type="predicted"/>
<name>A0A6J5MRI8_9CAUD</name>
<accession>A0A6J5MRI8</accession>
<organism evidence="2">
    <name type="scientific">uncultured Caudovirales phage</name>
    <dbReference type="NCBI Taxonomy" id="2100421"/>
    <lineage>
        <taxon>Viruses</taxon>
        <taxon>Duplodnaviria</taxon>
        <taxon>Heunggongvirae</taxon>
        <taxon>Uroviricota</taxon>
        <taxon>Caudoviricetes</taxon>
        <taxon>Peduoviridae</taxon>
        <taxon>Maltschvirus</taxon>
        <taxon>Maltschvirus maltsch</taxon>
    </lineage>
</organism>
<evidence type="ECO:0000256" key="1">
    <source>
        <dbReference type="SAM" id="MobiDB-lite"/>
    </source>
</evidence>
<gene>
    <name evidence="2" type="ORF">UFOVP510_43</name>
</gene>
<evidence type="ECO:0000313" key="2">
    <source>
        <dbReference type="EMBL" id="CAB4147686.1"/>
    </source>
</evidence>
<dbReference type="EMBL" id="LR796493">
    <property type="protein sequence ID" value="CAB4147686.1"/>
    <property type="molecule type" value="Genomic_DNA"/>
</dbReference>
<feature type="region of interest" description="Disordered" evidence="1">
    <location>
        <begin position="1"/>
        <end position="20"/>
    </location>
</feature>